<gene>
    <name evidence="2" type="ORF">RRG08_040066</name>
</gene>
<dbReference type="AlphaFoldDB" id="A0AAE1CNM5"/>
<dbReference type="Proteomes" id="UP001283361">
    <property type="component" value="Unassembled WGS sequence"/>
</dbReference>
<sequence length="173" mass="20449">MSSEEKLALAAIAISVVLKKRRRSRREWVKQWLLMRPKQSDTTLLEELRLYPDNFQNYLRMDYDIYNELLELISPLIVKQDTNFRDAITPHERLAATLRYLATGRSFEDLKFSTRISAQSLGHIIPETCRAIYETLAPQYLKVRNYSLTYDDDEDDDDDYDDDDGENFDFGYE</sequence>
<feature type="region of interest" description="Disordered" evidence="1">
    <location>
        <begin position="152"/>
        <end position="173"/>
    </location>
</feature>
<protein>
    <recommendedName>
        <fullName evidence="4">Nuclease HARBI1</fullName>
    </recommendedName>
</protein>
<name>A0AAE1CNM5_9GAST</name>
<keyword evidence="3" id="KW-1185">Reference proteome</keyword>
<evidence type="ECO:0000313" key="2">
    <source>
        <dbReference type="EMBL" id="KAK3719763.1"/>
    </source>
</evidence>
<reference evidence="2" key="1">
    <citation type="journal article" date="2023" name="G3 (Bethesda)">
        <title>A reference genome for the long-term kleptoplast-retaining sea slug Elysia crispata morphotype clarki.</title>
        <authorList>
            <person name="Eastman K.E."/>
            <person name="Pendleton A.L."/>
            <person name="Shaikh M.A."/>
            <person name="Suttiyut T."/>
            <person name="Ogas R."/>
            <person name="Tomko P."/>
            <person name="Gavelis G."/>
            <person name="Widhalm J.R."/>
            <person name="Wisecaver J.H."/>
        </authorList>
    </citation>
    <scope>NUCLEOTIDE SEQUENCE</scope>
    <source>
        <strain evidence="2">ECLA1</strain>
    </source>
</reference>
<accession>A0AAE1CNM5</accession>
<comment type="caution">
    <text evidence="2">The sequence shown here is derived from an EMBL/GenBank/DDBJ whole genome shotgun (WGS) entry which is preliminary data.</text>
</comment>
<evidence type="ECO:0000313" key="3">
    <source>
        <dbReference type="Proteomes" id="UP001283361"/>
    </source>
</evidence>
<organism evidence="2 3">
    <name type="scientific">Elysia crispata</name>
    <name type="common">lettuce slug</name>
    <dbReference type="NCBI Taxonomy" id="231223"/>
    <lineage>
        <taxon>Eukaryota</taxon>
        <taxon>Metazoa</taxon>
        <taxon>Spiralia</taxon>
        <taxon>Lophotrochozoa</taxon>
        <taxon>Mollusca</taxon>
        <taxon>Gastropoda</taxon>
        <taxon>Heterobranchia</taxon>
        <taxon>Euthyneura</taxon>
        <taxon>Panpulmonata</taxon>
        <taxon>Sacoglossa</taxon>
        <taxon>Placobranchoidea</taxon>
        <taxon>Plakobranchidae</taxon>
        <taxon>Elysia</taxon>
    </lineage>
</organism>
<proteinExistence type="predicted"/>
<evidence type="ECO:0008006" key="4">
    <source>
        <dbReference type="Google" id="ProtNLM"/>
    </source>
</evidence>
<evidence type="ECO:0000256" key="1">
    <source>
        <dbReference type="SAM" id="MobiDB-lite"/>
    </source>
</evidence>
<dbReference type="EMBL" id="JAWDGP010007412">
    <property type="protein sequence ID" value="KAK3719763.1"/>
    <property type="molecule type" value="Genomic_DNA"/>
</dbReference>